<dbReference type="SUPFAM" id="SSF54427">
    <property type="entry name" value="NTF2-like"/>
    <property type="match status" value="1"/>
</dbReference>
<protein>
    <submittedName>
        <fullName evidence="1">Uncharacterized protein</fullName>
    </submittedName>
</protein>
<proteinExistence type="predicted"/>
<sequence>MHFFISSFAVLSALILAASTGATPTAQLKVCDPHASGKGLNERRDAAIAGYADLILNKKDPQTAFDTYVPGDYIQHAPSYPGDGRQVTLNYLVPFFKANQVNFSKLKTYTGDGYAFMRYEVNVPPGEASVDGNFAGVNILRFQGTCFVEHWEILQKITGNETNPHAFF</sequence>
<reference evidence="1 2" key="1">
    <citation type="journal article" date="2020" name="ISME J.">
        <title>Uncovering the hidden diversity of litter-decomposition mechanisms in mushroom-forming fungi.</title>
        <authorList>
            <person name="Floudas D."/>
            <person name="Bentzer J."/>
            <person name="Ahren D."/>
            <person name="Johansson T."/>
            <person name="Persson P."/>
            <person name="Tunlid A."/>
        </authorList>
    </citation>
    <scope>NUCLEOTIDE SEQUENCE [LARGE SCALE GENOMIC DNA]</scope>
    <source>
        <strain evidence="1 2">CBS 175.51</strain>
    </source>
</reference>
<dbReference type="EMBL" id="JAACJK010000111">
    <property type="protein sequence ID" value="KAF5332194.1"/>
    <property type="molecule type" value="Genomic_DNA"/>
</dbReference>
<dbReference type="InterPro" id="IPR032710">
    <property type="entry name" value="NTF2-like_dom_sf"/>
</dbReference>
<evidence type="ECO:0000313" key="2">
    <source>
        <dbReference type="Proteomes" id="UP000541558"/>
    </source>
</evidence>
<comment type="caution">
    <text evidence="1">The sequence shown here is derived from an EMBL/GenBank/DDBJ whole genome shotgun (WGS) entry which is preliminary data.</text>
</comment>
<gene>
    <name evidence="1" type="ORF">D9611_008159</name>
</gene>
<dbReference type="Gene3D" id="3.10.450.50">
    <property type="match status" value="1"/>
</dbReference>
<name>A0A8H5BZ56_9AGAR</name>
<accession>A0A8H5BZ56</accession>
<dbReference type="OrthoDB" id="10269101at2759"/>
<organism evidence="1 2">
    <name type="scientific">Ephemerocybe angulata</name>
    <dbReference type="NCBI Taxonomy" id="980116"/>
    <lineage>
        <taxon>Eukaryota</taxon>
        <taxon>Fungi</taxon>
        <taxon>Dikarya</taxon>
        <taxon>Basidiomycota</taxon>
        <taxon>Agaricomycotina</taxon>
        <taxon>Agaricomycetes</taxon>
        <taxon>Agaricomycetidae</taxon>
        <taxon>Agaricales</taxon>
        <taxon>Agaricineae</taxon>
        <taxon>Psathyrellaceae</taxon>
        <taxon>Ephemerocybe</taxon>
    </lineage>
</organism>
<keyword evidence="2" id="KW-1185">Reference proteome</keyword>
<evidence type="ECO:0000313" key="1">
    <source>
        <dbReference type="EMBL" id="KAF5332194.1"/>
    </source>
</evidence>
<dbReference type="Proteomes" id="UP000541558">
    <property type="component" value="Unassembled WGS sequence"/>
</dbReference>